<dbReference type="GO" id="GO:0140359">
    <property type="term" value="F:ABC-type transporter activity"/>
    <property type="evidence" value="ECO:0007669"/>
    <property type="project" value="InterPro"/>
</dbReference>
<evidence type="ECO:0000313" key="13">
    <source>
        <dbReference type="Proteomes" id="UP000243106"/>
    </source>
</evidence>
<dbReference type="Pfam" id="PF00005">
    <property type="entry name" value="ABC_tran"/>
    <property type="match status" value="1"/>
</dbReference>
<keyword evidence="5" id="KW-0547">Nucleotide-binding</keyword>
<dbReference type="Proteomes" id="UP000243106">
    <property type="component" value="Unassembled WGS sequence"/>
</dbReference>
<dbReference type="InterPro" id="IPR008995">
    <property type="entry name" value="Mo/tungstate-bd_C_term_dom"/>
</dbReference>
<organism evidence="12 13">
    <name type="scientific">Roseivivax halotolerans</name>
    <dbReference type="NCBI Taxonomy" id="93684"/>
    <lineage>
        <taxon>Bacteria</taxon>
        <taxon>Pseudomonadati</taxon>
        <taxon>Pseudomonadota</taxon>
        <taxon>Alphaproteobacteria</taxon>
        <taxon>Rhodobacterales</taxon>
        <taxon>Roseobacteraceae</taxon>
        <taxon>Roseivivax</taxon>
    </lineage>
</organism>
<evidence type="ECO:0000256" key="2">
    <source>
        <dbReference type="ARBA" id="ARBA00022475"/>
    </source>
</evidence>
<dbReference type="GO" id="GO:0016020">
    <property type="term" value="C:membrane"/>
    <property type="evidence" value="ECO:0007669"/>
    <property type="project" value="InterPro"/>
</dbReference>
<evidence type="ECO:0000256" key="9">
    <source>
        <dbReference type="PROSITE-ProRule" id="PRU01213"/>
    </source>
</evidence>
<dbReference type="SUPFAM" id="SSF52540">
    <property type="entry name" value="P-loop containing nucleoside triphosphate hydrolases"/>
    <property type="match status" value="1"/>
</dbReference>
<keyword evidence="3 9" id="KW-0500">Molybdenum</keyword>
<dbReference type="PANTHER" id="PTHR43514">
    <property type="entry name" value="ABC TRANSPORTER I FAMILY MEMBER 10"/>
    <property type="match status" value="1"/>
</dbReference>
<protein>
    <submittedName>
        <fullName evidence="12">Molybdate transport system ATP-binding protein</fullName>
    </submittedName>
</protein>
<dbReference type="PROSITE" id="PS51866">
    <property type="entry name" value="MOP"/>
    <property type="match status" value="1"/>
</dbReference>
<name>A0A1I5XRV2_9RHOB</name>
<dbReference type="Gene3D" id="3.40.50.300">
    <property type="entry name" value="P-loop containing nucleotide triphosphate hydrolases"/>
    <property type="match status" value="1"/>
</dbReference>
<keyword evidence="6 12" id="KW-0067">ATP-binding</keyword>
<keyword evidence="8" id="KW-0472">Membrane</keyword>
<gene>
    <name evidence="12" type="ORF">SAMN05421853_10476</name>
</gene>
<evidence type="ECO:0000259" key="11">
    <source>
        <dbReference type="PROSITE" id="PS51866"/>
    </source>
</evidence>
<dbReference type="GO" id="GO:0016887">
    <property type="term" value="F:ATP hydrolysis activity"/>
    <property type="evidence" value="ECO:0007669"/>
    <property type="project" value="InterPro"/>
</dbReference>
<evidence type="ECO:0000256" key="3">
    <source>
        <dbReference type="ARBA" id="ARBA00022505"/>
    </source>
</evidence>
<evidence type="ECO:0000256" key="7">
    <source>
        <dbReference type="ARBA" id="ARBA00022967"/>
    </source>
</evidence>
<evidence type="ECO:0000256" key="1">
    <source>
        <dbReference type="ARBA" id="ARBA00022448"/>
    </source>
</evidence>
<keyword evidence="7" id="KW-1278">Translocase</keyword>
<keyword evidence="1" id="KW-0813">Transport</keyword>
<dbReference type="InterPro" id="IPR004606">
    <property type="entry name" value="Mop_domain"/>
</dbReference>
<dbReference type="SUPFAM" id="SSF50331">
    <property type="entry name" value="MOP-like"/>
    <property type="match status" value="1"/>
</dbReference>
<reference evidence="13" key="1">
    <citation type="submission" date="2016-10" db="EMBL/GenBank/DDBJ databases">
        <authorList>
            <person name="Varghese N."/>
            <person name="Submissions S."/>
        </authorList>
    </citation>
    <scope>NUCLEOTIDE SEQUENCE [LARGE SCALE GENOMIC DNA]</scope>
    <source>
        <strain evidence="13">JCM 10271</strain>
    </source>
</reference>
<dbReference type="STRING" id="93684.SAMN05421853_10476"/>
<keyword evidence="13" id="KW-1185">Reference proteome</keyword>
<evidence type="ECO:0000256" key="8">
    <source>
        <dbReference type="ARBA" id="ARBA00023136"/>
    </source>
</evidence>
<accession>A0A1I5XRV2</accession>
<dbReference type="GO" id="GO:0015098">
    <property type="term" value="F:molybdate ion transmembrane transporter activity"/>
    <property type="evidence" value="ECO:0007669"/>
    <property type="project" value="InterPro"/>
</dbReference>
<dbReference type="GO" id="GO:0005524">
    <property type="term" value="F:ATP binding"/>
    <property type="evidence" value="ECO:0007669"/>
    <property type="project" value="UniProtKB-KW"/>
</dbReference>
<dbReference type="PANTHER" id="PTHR43514:SF4">
    <property type="entry name" value="ABC TRANSPORTER I FAMILY MEMBER 10"/>
    <property type="match status" value="1"/>
</dbReference>
<sequence>MTLSVDVRKRQGAFQLDVAFEAPDGVTALFGRSGSGKTSLVNAVAGLAAPDNGRVAVQGETLFDARAGHSVPVHARRIGYVFQEARLFPHLDVRRNLLYGRRARGLSGEGALDHVAELLGIAPLLARRPGALSGGEAQRVAIGRALLSEPRLLLMDEPLAALDAPRKNEILPYLERLRAETGLPILYVSHNLSEVARLATHIVVLEEGRVLKSGSAEALLSDPSLVHVMGLREAGAVLTAEVAGHEADGLTELRISGGRLYLPRIDAAEGARLRVRILAQDVIVATERPENISALNVLPATVRAIRRGEGPGVIAQLQVGEDAILARITQRSAETLALSEGTACFAVMKSVAVSPTDVSQGLRREA</sequence>
<evidence type="ECO:0000256" key="4">
    <source>
        <dbReference type="ARBA" id="ARBA00022519"/>
    </source>
</evidence>
<dbReference type="InterPro" id="IPR027417">
    <property type="entry name" value="P-loop_NTPase"/>
</dbReference>
<dbReference type="PROSITE" id="PS00211">
    <property type="entry name" value="ABC_TRANSPORTER_1"/>
    <property type="match status" value="1"/>
</dbReference>
<dbReference type="InterPro" id="IPR005116">
    <property type="entry name" value="Transp-assoc_OB_typ1"/>
</dbReference>
<keyword evidence="2" id="KW-1003">Cell membrane</keyword>
<keyword evidence="4" id="KW-0997">Cell inner membrane</keyword>
<proteinExistence type="predicted"/>
<evidence type="ECO:0000256" key="5">
    <source>
        <dbReference type="ARBA" id="ARBA00022741"/>
    </source>
</evidence>
<dbReference type="InterPro" id="IPR003593">
    <property type="entry name" value="AAA+_ATPase"/>
</dbReference>
<dbReference type="InterPro" id="IPR050334">
    <property type="entry name" value="Molybdenum_import_ModC"/>
</dbReference>
<dbReference type="EMBL" id="FOXV01000004">
    <property type="protein sequence ID" value="SFQ34679.1"/>
    <property type="molecule type" value="Genomic_DNA"/>
</dbReference>
<dbReference type="AlphaFoldDB" id="A0A1I5XRV2"/>
<dbReference type="Gene3D" id="2.40.50.100">
    <property type="match status" value="1"/>
</dbReference>
<dbReference type="NCBIfam" id="TIGR02142">
    <property type="entry name" value="modC_ABC"/>
    <property type="match status" value="1"/>
</dbReference>
<dbReference type="SMART" id="SM00382">
    <property type="entry name" value="AAA"/>
    <property type="match status" value="1"/>
</dbReference>
<dbReference type="InterPro" id="IPR003439">
    <property type="entry name" value="ABC_transporter-like_ATP-bd"/>
</dbReference>
<feature type="domain" description="ABC transporter" evidence="10">
    <location>
        <begin position="2"/>
        <end position="232"/>
    </location>
</feature>
<dbReference type="Pfam" id="PF03459">
    <property type="entry name" value="TOBE"/>
    <property type="match status" value="1"/>
</dbReference>
<dbReference type="InterPro" id="IPR011868">
    <property type="entry name" value="ModC_ABC_ATP-bd"/>
</dbReference>
<dbReference type="InterPro" id="IPR017871">
    <property type="entry name" value="ABC_transporter-like_CS"/>
</dbReference>
<evidence type="ECO:0000259" key="10">
    <source>
        <dbReference type="PROSITE" id="PS50893"/>
    </source>
</evidence>
<evidence type="ECO:0000256" key="6">
    <source>
        <dbReference type="ARBA" id="ARBA00022840"/>
    </source>
</evidence>
<evidence type="ECO:0000313" key="12">
    <source>
        <dbReference type="EMBL" id="SFQ34679.1"/>
    </source>
</evidence>
<dbReference type="PROSITE" id="PS50893">
    <property type="entry name" value="ABC_TRANSPORTER_2"/>
    <property type="match status" value="1"/>
</dbReference>
<feature type="domain" description="Mop" evidence="11">
    <location>
        <begin position="291"/>
        <end position="357"/>
    </location>
</feature>
<dbReference type="RefSeq" id="WP_093010524.1">
    <property type="nucleotide sequence ID" value="NZ_FOXV01000004.1"/>
</dbReference>